<dbReference type="Proteomes" id="UP001287356">
    <property type="component" value="Unassembled WGS sequence"/>
</dbReference>
<dbReference type="Pfam" id="PF18097">
    <property type="entry name" value="Vta1_C"/>
    <property type="match status" value="1"/>
</dbReference>
<feature type="compositionally biased region" description="Low complexity" evidence="9">
    <location>
        <begin position="333"/>
        <end position="348"/>
    </location>
</feature>
<sequence>MADKIPAALRHADINLWKCATKAGQLQLVKPIITYWCEYWVVNQILAKQLHNSDDEIMQYTINLMDKLEQTKAEYGNEAAILDDAAGQAYVEQFAQETLDRAERVVKANKVTQQTATTFDAAATFFHLVNIWGTPDQETQQKIKYAKWNAARIAKAIKDGKDPNESNPKHEEPQQPALDPSDPEVQMLGRSSPGIAPRPATVEEVPDVDLRRDAAGVSLPHSPVSAGPSPPSDGELRLPGVPTELGPPASHAGYFDTGSMPSPISPPIHDPHSYQSAPDLPPPAGWAPRQPSPDIPPPPRAAWSQAPSAPPPQTRWTPNPGTYQPPAPPTAPPTFATSPPSTAAVASPPVNPPTDPYYMNMAPTAHTSRPVAPPTAQPTRYAPVQPAANVTIDEAAMVGAQKHAKWAISALNFEDVSTAVKELRKALEMLGAT</sequence>
<evidence type="ECO:0000256" key="8">
    <source>
        <dbReference type="ARBA" id="ARBA00023136"/>
    </source>
</evidence>
<evidence type="ECO:0000256" key="1">
    <source>
        <dbReference type="ARBA" id="ARBA00004481"/>
    </source>
</evidence>
<evidence type="ECO:0000256" key="3">
    <source>
        <dbReference type="ARBA" id="ARBA00007895"/>
    </source>
</evidence>
<keyword evidence="4" id="KW-0813">Transport</keyword>
<feature type="region of interest" description="Disordered" evidence="9">
    <location>
        <begin position="159"/>
        <end position="201"/>
    </location>
</feature>
<dbReference type="AlphaFoldDB" id="A0AAE0TX23"/>
<reference evidence="12" key="1">
    <citation type="journal article" date="2023" name="Mol. Phylogenet. Evol.">
        <title>Genome-scale phylogeny and comparative genomics of the fungal order Sordariales.</title>
        <authorList>
            <person name="Hensen N."/>
            <person name="Bonometti L."/>
            <person name="Westerberg I."/>
            <person name="Brannstrom I.O."/>
            <person name="Guillou S."/>
            <person name="Cros-Aarteil S."/>
            <person name="Calhoun S."/>
            <person name="Haridas S."/>
            <person name="Kuo A."/>
            <person name="Mondo S."/>
            <person name="Pangilinan J."/>
            <person name="Riley R."/>
            <person name="LaButti K."/>
            <person name="Andreopoulos B."/>
            <person name="Lipzen A."/>
            <person name="Chen C."/>
            <person name="Yan M."/>
            <person name="Daum C."/>
            <person name="Ng V."/>
            <person name="Clum A."/>
            <person name="Steindorff A."/>
            <person name="Ohm R.A."/>
            <person name="Martin F."/>
            <person name="Silar P."/>
            <person name="Natvig D.O."/>
            <person name="Lalanne C."/>
            <person name="Gautier V."/>
            <person name="Ament-Velasquez S.L."/>
            <person name="Kruys A."/>
            <person name="Hutchinson M.I."/>
            <person name="Powell A.J."/>
            <person name="Barry K."/>
            <person name="Miller A.N."/>
            <person name="Grigoriev I.V."/>
            <person name="Debuchy R."/>
            <person name="Gladieux P."/>
            <person name="Hiltunen Thoren M."/>
            <person name="Johannesson H."/>
        </authorList>
    </citation>
    <scope>NUCLEOTIDE SEQUENCE</scope>
    <source>
        <strain evidence="12">CBS 958.72</strain>
    </source>
</reference>
<name>A0AAE0TX23_9PEZI</name>
<evidence type="ECO:0000256" key="5">
    <source>
        <dbReference type="ARBA" id="ARBA00022490"/>
    </source>
</evidence>
<dbReference type="InterPro" id="IPR023175">
    <property type="entry name" value="Vta1/CALS_N_sf"/>
</dbReference>
<comment type="subcellular location">
    <subcellularLocation>
        <location evidence="2">Cytoplasm</location>
    </subcellularLocation>
    <subcellularLocation>
        <location evidence="1">Endosome membrane</location>
        <topology evidence="1">Peripheral membrane protein</topology>
    </subcellularLocation>
</comment>
<evidence type="ECO:0000313" key="13">
    <source>
        <dbReference type="Proteomes" id="UP001287356"/>
    </source>
</evidence>
<feature type="compositionally biased region" description="Basic and acidic residues" evidence="9">
    <location>
        <begin position="159"/>
        <end position="173"/>
    </location>
</feature>
<gene>
    <name evidence="12" type="ORF">B0T24DRAFT_19702</name>
</gene>
<evidence type="ECO:0000256" key="4">
    <source>
        <dbReference type="ARBA" id="ARBA00022448"/>
    </source>
</evidence>
<evidence type="ECO:0000256" key="7">
    <source>
        <dbReference type="ARBA" id="ARBA00022927"/>
    </source>
</evidence>
<dbReference type="EMBL" id="JAULSN010000001">
    <property type="protein sequence ID" value="KAK3382641.1"/>
    <property type="molecule type" value="Genomic_DNA"/>
</dbReference>
<evidence type="ECO:0000313" key="12">
    <source>
        <dbReference type="EMBL" id="KAK3382641.1"/>
    </source>
</evidence>
<dbReference type="PANTHER" id="PTHR46009">
    <property type="entry name" value="VACUOLAR PROTEIN SORTING-ASSOCIATED PROTEIN VTA1 HOMOLOG"/>
    <property type="match status" value="1"/>
</dbReference>
<accession>A0AAE0TX23</accession>
<comment type="similarity">
    <text evidence="3">Belongs to the VTA1 family.</text>
</comment>
<keyword evidence="6" id="KW-0967">Endosome</keyword>
<keyword evidence="5" id="KW-0963">Cytoplasm</keyword>
<dbReference type="GO" id="GO:0010008">
    <property type="term" value="C:endosome membrane"/>
    <property type="evidence" value="ECO:0007669"/>
    <property type="project" value="UniProtKB-SubCell"/>
</dbReference>
<evidence type="ECO:0000259" key="11">
    <source>
        <dbReference type="Pfam" id="PF18097"/>
    </source>
</evidence>
<feature type="compositionally biased region" description="Pro residues" evidence="9">
    <location>
        <begin position="323"/>
        <end position="332"/>
    </location>
</feature>
<dbReference type="PANTHER" id="PTHR46009:SF1">
    <property type="entry name" value="VACUOLAR PROTEIN SORTING-ASSOCIATED PROTEIN VTA1 HOMOLOG"/>
    <property type="match status" value="1"/>
</dbReference>
<organism evidence="12 13">
    <name type="scientific">Lasiosphaeria ovina</name>
    <dbReference type="NCBI Taxonomy" id="92902"/>
    <lineage>
        <taxon>Eukaryota</taxon>
        <taxon>Fungi</taxon>
        <taxon>Dikarya</taxon>
        <taxon>Ascomycota</taxon>
        <taxon>Pezizomycotina</taxon>
        <taxon>Sordariomycetes</taxon>
        <taxon>Sordariomycetidae</taxon>
        <taxon>Sordariales</taxon>
        <taxon>Lasiosphaeriaceae</taxon>
        <taxon>Lasiosphaeria</taxon>
    </lineage>
</organism>
<evidence type="ECO:0000256" key="9">
    <source>
        <dbReference type="SAM" id="MobiDB-lite"/>
    </source>
</evidence>
<dbReference type="PRINTS" id="PR01217">
    <property type="entry name" value="PRICHEXTENSN"/>
</dbReference>
<keyword evidence="13" id="KW-1185">Reference proteome</keyword>
<proteinExistence type="inferred from homology"/>
<feature type="compositionally biased region" description="Pro residues" evidence="9">
    <location>
        <begin position="279"/>
        <end position="300"/>
    </location>
</feature>
<dbReference type="InterPro" id="IPR039431">
    <property type="entry name" value="Vta1/CALS_N"/>
</dbReference>
<dbReference type="GO" id="GO:0032511">
    <property type="term" value="P:late endosome to vacuole transport via multivesicular body sorting pathway"/>
    <property type="evidence" value="ECO:0007669"/>
    <property type="project" value="InterPro"/>
</dbReference>
<evidence type="ECO:0000256" key="6">
    <source>
        <dbReference type="ARBA" id="ARBA00022753"/>
    </source>
</evidence>
<evidence type="ECO:0000256" key="2">
    <source>
        <dbReference type="ARBA" id="ARBA00004496"/>
    </source>
</evidence>
<reference evidence="12" key="2">
    <citation type="submission" date="2023-06" db="EMBL/GenBank/DDBJ databases">
        <authorList>
            <consortium name="Lawrence Berkeley National Laboratory"/>
            <person name="Haridas S."/>
            <person name="Hensen N."/>
            <person name="Bonometti L."/>
            <person name="Westerberg I."/>
            <person name="Brannstrom I.O."/>
            <person name="Guillou S."/>
            <person name="Cros-Aarteil S."/>
            <person name="Calhoun S."/>
            <person name="Kuo A."/>
            <person name="Mondo S."/>
            <person name="Pangilinan J."/>
            <person name="Riley R."/>
            <person name="Labutti K."/>
            <person name="Andreopoulos B."/>
            <person name="Lipzen A."/>
            <person name="Chen C."/>
            <person name="Yanf M."/>
            <person name="Daum C."/>
            <person name="Ng V."/>
            <person name="Clum A."/>
            <person name="Steindorff A."/>
            <person name="Ohm R."/>
            <person name="Martin F."/>
            <person name="Silar P."/>
            <person name="Natvig D."/>
            <person name="Lalanne C."/>
            <person name="Gautier V."/>
            <person name="Ament-Velasquez S.L."/>
            <person name="Kruys A."/>
            <person name="Hutchinson M.I."/>
            <person name="Powell A.J."/>
            <person name="Barry K."/>
            <person name="Miller A.N."/>
            <person name="Grigoriev I.V."/>
            <person name="Debuchy R."/>
            <person name="Gladieux P."/>
            <person name="Thoren M.H."/>
            <person name="Johannesson H."/>
        </authorList>
    </citation>
    <scope>NUCLEOTIDE SEQUENCE</scope>
    <source>
        <strain evidence="12">CBS 958.72</strain>
    </source>
</reference>
<dbReference type="InterPro" id="IPR044538">
    <property type="entry name" value="Vta1-like"/>
</dbReference>
<dbReference type="Gene3D" id="1.25.40.270">
    <property type="entry name" value="Vacuolar protein sorting-associated protein vta1"/>
    <property type="match status" value="1"/>
</dbReference>
<dbReference type="Pfam" id="PF04652">
    <property type="entry name" value="Vta1"/>
    <property type="match status" value="1"/>
</dbReference>
<comment type="caution">
    <text evidence="12">The sequence shown here is derived from an EMBL/GenBank/DDBJ whole genome shotgun (WGS) entry which is preliminary data.</text>
</comment>
<dbReference type="InterPro" id="IPR041212">
    <property type="entry name" value="Vta1_C"/>
</dbReference>
<feature type="domain" description="Vta1/callose synthase N-terminal" evidence="10">
    <location>
        <begin position="19"/>
        <end position="158"/>
    </location>
</feature>
<feature type="domain" description="Vta1 C-terminal" evidence="11">
    <location>
        <begin position="397"/>
        <end position="431"/>
    </location>
</feature>
<dbReference type="GO" id="GO:0015031">
    <property type="term" value="P:protein transport"/>
    <property type="evidence" value="ECO:0007669"/>
    <property type="project" value="UniProtKB-KW"/>
</dbReference>
<evidence type="ECO:0000259" key="10">
    <source>
        <dbReference type="Pfam" id="PF04652"/>
    </source>
</evidence>
<dbReference type="GO" id="GO:0005771">
    <property type="term" value="C:multivesicular body"/>
    <property type="evidence" value="ECO:0007669"/>
    <property type="project" value="TreeGrafter"/>
</dbReference>
<keyword evidence="7" id="KW-0653">Protein transport</keyword>
<protein>
    <submittedName>
        <fullName evidence="12">Vta1 like-domain-containing protein</fullName>
    </submittedName>
</protein>
<feature type="region of interest" description="Disordered" evidence="9">
    <location>
        <begin position="217"/>
        <end position="378"/>
    </location>
</feature>
<dbReference type="Gene3D" id="1.20.5.420">
    <property type="entry name" value="Immunoglobulin FC, subunit C"/>
    <property type="match status" value="1"/>
</dbReference>
<keyword evidence="8" id="KW-0472">Membrane</keyword>